<dbReference type="GO" id="GO:0046872">
    <property type="term" value="F:metal ion binding"/>
    <property type="evidence" value="ECO:0007669"/>
    <property type="project" value="UniProtKB-KW"/>
</dbReference>
<comment type="catalytic activity">
    <reaction evidence="20 21">
        <text>(6S)-5,6,7,8-tetrahydrofolyl-(gamma-L-Glu)(n) + L-glutamate + ATP = (6S)-5,6,7,8-tetrahydrofolyl-(gamma-L-Glu)(n+1) + ADP + phosphate + H(+)</text>
        <dbReference type="Rhea" id="RHEA:10580"/>
        <dbReference type="Rhea" id="RHEA-COMP:14738"/>
        <dbReference type="Rhea" id="RHEA-COMP:14740"/>
        <dbReference type="ChEBI" id="CHEBI:15378"/>
        <dbReference type="ChEBI" id="CHEBI:29985"/>
        <dbReference type="ChEBI" id="CHEBI:30616"/>
        <dbReference type="ChEBI" id="CHEBI:43474"/>
        <dbReference type="ChEBI" id="CHEBI:141005"/>
        <dbReference type="ChEBI" id="CHEBI:456216"/>
        <dbReference type="EC" id="6.3.2.17"/>
    </reaction>
</comment>
<evidence type="ECO:0000256" key="17">
    <source>
        <dbReference type="ARBA" id="ARBA00023136"/>
    </source>
</evidence>
<evidence type="ECO:0000256" key="3">
    <source>
        <dbReference type="ARBA" id="ARBA00004496"/>
    </source>
</evidence>
<evidence type="ECO:0000256" key="20">
    <source>
        <dbReference type="ARBA" id="ARBA00047493"/>
    </source>
</evidence>
<evidence type="ECO:0000256" key="6">
    <source>
        <dbReference type="ARBA" id="ARBA00013025"/>
    </source>
</evidence>
<evidence type="ECO:0000256" key="9">
    <source>
        <dbReference type="ARBA" id="ARBA00022563"/>
    </source>
</evidence>
<comment type="pathway">
    <text evidence="4 21">Cofactor biosynthesis; tetrahydrofolylpolyglutamate biosynthesis.</text>
</comment>
<protein>
    <recommendedName>
        <fullName evidence="7 21">Folylpolyglutamate synthase</fullName>
        <ecNumber evidence="6 21">6.3.2.17</ecNumber>
    </recommendedName>
    <alternativeName>
        <fullName evidence="19 21">Folylpoly-gamma-glutamate synthetase</fullName>
    </alternativeName>
    <alternativeName>
        <fullName evidence="18 21">Tetrahydrofolylpolyglutamate synthase</fullName>
    </alternativeName>
</protein>
<dbReference type="InterPro" id="IPR036615">
    <property type="entry name" value="Mur_ligase_C_dom_sf"/>
</dbReference>
<accession>A0A8S1IL36</accession>
<dbReference type="GO" id="GO:0005743">
    <property type="term" value="C:mitochondrial inner membrane"/>
    <property type="evidence" value="ECO:0007669"/>
    <property type="project" value="UniProtKB-SubCell"/>
</dbReference>
<dbReference type="PROSITE" id="PS01011">
    <property type="entry name" value="FOLYLPOLYGLU_SYNT_1"/>
    <property type="match status" value="1"/>
</dbReference>
<comment type="similarity">
    <text evidence="5 21">Belongs to the folylpolyglutamate synthase family.</text>
</comment>
<dbReference type="PIRSF" id="PIRSF038895">
    <property type="entry name" value="FPGS"/>
    <property type="match status" value="1"/>
</dbReference>
<evidence type="ECO:0000256" key="8">
    <source>
        <dbReference type="ARBA" id="ARBA00022490"/>
    </source>
</evidence>
<keyword evidence="26" id="KW-1185">Reference proteome</keyword>
<evidence type="ECO:0000256" key="23">
    <source>
        <dbReference type="PIRSR" id="PIRSR038895-2"/>
    </source>
</evidence>
<dbReference type="GO" id="GO:0005829">
    <property type="term" value="C:cytosol"/>
    <property type="evidence" value="ECO:0007669"/>
    <property type="project" value="TreeGrafter"/>
</dbReference>
<dbReference type="OrthoDB" id="5212574at2759"/>
<dbReference type="GO" id="GO:0005524">
    <property type="term" value="F:ATP binding"/>
    <property type="evidence" value="ECO:0007669"/>
    <property type="project" value="UniProtKB-KW"/>
</dbReference>
<keyword evidence="15 23" id="KW-0460">Magnesium</keyword>
<proteinExistence type="inferred from homology"/>
<comment type="subcellular location">
    <subcellularLocation>
        <location evidence="3">Cytoplasm</location>
    </subcellularLocation>
    <subcellularLocation>
        <location evidence="1">Mitochondrion inner membrane</location>
    </subcellularLocation>
    <subcellularLocation>
        <location evidence="2">Mitochondrion matrix</location>
    </subcellularLocation>
</comment>
<dbReference type="InterPro" id="IPR013221">
    <property type="entry name" value="Mur_ligase_cen"/>
</dbReference>
<evidence type="ECO:0000256" key="5">
    <source>
        <dbReference type="ARBA" id="ARBA00008276"/>
    </source>
</evidence>
<evidence type="ECO:0000256" key="12">
    <source>
        <dbReference type="ARBA" id="ARBA00022741"/>
    </source>
</evidence>
<keyword evidence="14 22" id="KW-0067">ATP-binding</keyword>
<feature type="binding site" evidence="23">
    <location>
        <position position="98"/>
    </location>
    <ligand>
        <name>Mg(2+)</name>
        <dbReference type="ChEBI" id="CHEBI:18420"/>
        <label>1</label>
    </ligand>
</feature>
<evidence type="ECO:0000256" key="18">
    <source>
        <dbReference type="ARBA" id="ARBA00030592"/>
    </source>
</evidence>
<keyword evidence="11 23" id="KW-0479">Metal-binding</keyword>
<dbReference type="GO" id="GO:0006730">
    <property type="term" value="P:one-carbon metabolic process"/>
    <property type="evidence" value="ECO:0007669"/>
    <property type="project" value="UniProtKB-KW"/>
</dbReference>
<dbReference type="EMBL" id="CAJHUC010000344">
    <property type="protein sequence ID" value="CAD7695445.1"/>
    <property type="molecule type" value="Genomic_DNA"/>
</dbReference>
<keyword evidence="10 21" id="KW-0436">Ligase</keyword>
<gene>
    <name evidence="25" type="ORF">OSTQU699_LOCUS806</name>
</gene>
<comment type="caution">
    <text evidence="25">The sequence shown here is derived from an EMBL/GenBank/DDBJ whole genome shotgun (WGS) entry which is preliminary data.</text>
</comment>
<dbReference type="EC" id="6.3.2.17" evidence="6 21"/>
<dbReference type="FunFam" id="3.90.190.20:FF:000011">
    <property type="entry name" value="Folylpolyglutamate synthase"/>
    <property type="match status" value="1"/>
</dbReference>
<evidence type="ECO:0000313" key="26">
    <source>
        <dbReference type="Proteomes" id="UP000708148"/>
    </source>
</evidence>
<feature type="binding site" evidence="22">
    <location>
        <position position="354"/>
    </location>
    <ligand>
        <name>ATP</name>
        <dbReference type="ChEBI" id="CHEBI:30616"/>
    </ligand>
</feature>
<evidence type="ECO:0000256" key="11">
    <source>
        <dbReference type="ARBA" id="ARBA00022723"/>
    </source>
</evidence>
<dbReference type="GO" id="GO:0005759">
    <property type="term" value="C:mitochondrial matrix"/>
    <property type="evidence" value="ECO:0007669"/>
    <property type="project" value="UniProtKB-SubCell"/>
</dbReference>
<dbReference type="InterPro" id="IPR036565">
    <property type="entry name" value="Mur-like_cat_sf"/>
</dbReference>
<dbReference type="Gene3D" id="3.40.1190.10">
    <property type="entry name" value="Mur-like, catalytic domain"/>
    <property type="match status" value="1"/>
</dbReference>
<name>A0A8S1IL36_9CHLO</name>
<evidence type="ECO:0000256" key="22">
    <source>
        <dbReference type="PIRSR" id="PIRSR038895-1"/>
    </source>
</evidence>
<comment type="function">
    <text evidence="21">Catalyzes conversion of folates to polyglutamate derivatives allowing concentration of folate compounds in the cell and the intracellular retention of these cofactors, which are important substrates for most of the folate-dependent enzymes that are involved in one-carbon transfer reactions involved in purine, pyrimidine and amino acid synthesis.</text>
</comment>
<evidence type="ECO:0000256" key="21">
    <source>
        <dbReference type="PIRNR" id="PIRNR038895"/>
    </source>
</evidence>
<evidence type="ECO:0000256" key="1">
    <source>
        <dbReference type="ARBA" id="ARBA00004273"/>
    </source>
</evidence>
<evidence type="ECO:0000256" key="14">
    <source>
        <dbReference type="ARBA" id="ARBA00022840"/>
    </source>
</evidence>
<evidence type="ECO:0000256" key="16">
    <source>
        <dbReference type="ARBA" id="ARBA00023128"/>
    </source>
</evidence>
<keyword evidence="13" id="KW-0999">Mitochondrion inner membrane</keyword>
<keyword evidence="17" id="KW-0472">Membrane</keyword>
<feature type="binding site" evidence="23">
    <location>
        <position position="193"/>
    </location>
    <ligand>
        <name>Mg(2+)</name>
        <dbReference type="ChEBI" id="CHEBI:18420"/>
        <label>1</label>
    </ligand>
</feature>
<keyword evidence="16" id="KW-0496">Mitochondrion</keyword>
<organism evidence="25 26">
    <name type="scientific">Ostreobium quekettii</name>
    <dbReference type="NCBI Taxonomy" id="121088"/>
    <lineage>
        <taxon>Eukaryota</taxon>
        <taxon>Viridiplantae</taxon>
        <taxon>Chlorophyta</taxon>
        <taxon>core chlorophytes</taxon>
        <taxon>Ulvophyceae</taxon>
        <taxon>TCBD clade</taxon>
        <taxon>Bryopsidales</taxon>
        <taxon>Ostreobineae</taxon>
        <taxon>Ostreobiaceae</taxon>
        <taxon>Ostreobium</taxon>
    </lineage>
</organism>
<feature type="domain" description="Mur ligase central" evidence="24">
    <location>
        <begin position="69"/>
        <end position="215"/>
    </location>
</feature>
<dbReference type="Proteomes" id="UP000708148">
    <property type="component" value="Unassembled WGS sequence"/>
</dbReference>
<comment type="cofactor">
    <cofactor evidence="21">
        <name>a monovalent cation</name>
        <dbReference type="ChEBI" id="CHEBI:60242"/>
    </cofactor>
    <text evidence="21">A monovalent cation.</text>
</comment>
<dbReference type="Gene3D" id="3.90.190.20">
    <property type="entry name" value="Mur ligase, C-terminal domain"/>
    <property type="match status" value="1"/>
</dbReference>
<sequence>MAANASPSEQHPTSEQEYEEVLARLNSLIRTKRRADGGSWEEAAAKMPSLLRTIGLREDDLDRLRVVHVAGTKGKGSTCAMVENILRACGYRTGLFTSPHMCDFRERIRLDGLKVSKARLVQSFRHCYEMLERSGELSMAGFFRFATLLALKTFVVEGVDVVILEVGLGGRLDATNAIPHPVVCGVTSLGYDHMEFLGNTLFEIATEKAGIFKVGSPALTVSQEPEAMRALERRAEELGVSLQTVRPIDSFQGGSDDQCGGQFPSNYQRVNAALAVALATQWELRTADEVGSKNAKERLALLESNTLPREYIEGLREFQWPGRAQIIEDGHNPSTAGDSDAKCGESKGLTFYLDGAHTPESLSACAEWFADQAGQANARERGEQERQGECSENILLFNCMSERDPKVLLGSLNNVLLQKGIPIHRALFVPPESNKSSMIRTVCSSSVDLSWQREQCREWQRLRAHVQPTIVRPKFDGSIPVAAGCPFPDSRRGAVVPTLRSALQWIRTAPKLYSGIRFRVLVTGSLYLVGDVLQLLDRAPR</sequence>
<dbReference type="PANTHER" id="PTHR11136:SF5">
    <property type="entry name" value="FOLYLPOLYGLUTAMATE SYNTHASE, MITOCHONDRIAL"/>
    <property type="match status" value="1"/>
</dbReference>
<feature type="binding site" evidence="22">
    <location>
        <position position="323"/>
    </location>
    <ligand>
        <name>ATP</name>
        <dbReference type="ChEBI" id="CHEBI:30616"/>
    </ligand>
</feature>
<dbReference type="GO" id="GO:0004326">
    <property type="term" value="F:tetrahydrofolylpolyglutamate synthase activity"/>
    <property type="evidence" value="ECO:0007669"/>
    <property type="project" value="UniProtKB-EC"/>
</dbReference>
<dbReference type="SUPFAM" id="SSF53244">
    <property type="entry name" value="MurD-like peptide ligases, peptide-binding domain"/>
    <property type="match status" value="1"/>
</dbReference>
<evidence type="ECO:0000256" key="2">
    <source>
        <dbReference type="ARBA" id="ARBA00004305"/>
    </source>
</evidence>
<evidence type="ECO:0000256" key="19">
    <source>
        <dbReference type="ARBA" id="ARBA00030876"/>
    </source>
</evidence>
<evidence type="ECO:0000256" key="13">
    <source>
        <dbReference type="ARBA" id="ARBA00022792"/>
    </source>
</evidence>
<dbReference type="AlphaFoldDB" id="A0A8S1IL36"/>
<evidence type="ECO:0000256" key="10">
    <source>
        <dbReference type="ARBA" id="ARBA00022598"/>
    </source>
</evidence>
<reference evidence="25" key="1">
    <citation type="submission" date="2020-12" db="EMBL/GenBank/DDBJ databases">
        <authorList>
            <person name="Iha C."/>
        </authorList>
    </citation>
    <scope>NUCLEOTIDE SEQUENCE</scope>
</reference>
<keyword evidence="9 21" id="KW-0554">One-carbon metabolism</keyword>
<evidence type="ECO:0000256" key="7">
    <source>
        <dbReference type="ARBA" id="ARBA00018660"/>
    </source>
</evidence>
<feature type="binding site" evidence="23">
    <location>
        <position position="165"/>
    </location>
    <ligand>
        <name>Mg(2+)</name>
        <dbReference type="ChEBI" id="CHEBI:18420"/>
        <label>1</label>
    </ligand>
</feature>
<evidence type="ECO:0000259" key="24">
    <source>
        <dbReference type="Pfam" id="PF08245"/>
    </source>
</evidence>
<evidence type="ECO:0000256" key="15">
    <source>
        <dbReference type="ARBA" id="ARBA00022842"/>
    </source>
</evidence>
<evidence type="ECO:0000256" key="4">
    <source>
        <dbReference type="ARBA" id="ARBA00005150"/>
    </source>
</evidence>
<dbReference type="PANTHER" id="PTHR11136">
    <property type="entry name" value="FOLYLPOLYGLUTAMATE SYNTHASE-RELATED"/>
    <property type="match status" value="1"/>
</dbReference>
<dbReference type="InterPro" id="IPR023600">
    <property type="entry name" value="Folylpolyglutamate_synth_euk"/>
</dbReference>
<dbReference type="SUPFAM" id="SSF53623">
    <property type="entry name" value="MurD-like peptide ligases, catalytic domain"/>
    <property type="match status" value="1"/>
</dbReference>
<evidence type="ECO:0000313" key="25">
    <source>
        <dbReference type="EMBL" id="CAD7695445.1"/>
    </source>
</evidence>
<dbReference type="NCBIfam" id="TIGR01499">
    <property type="entry name" value="folC"/>
    <property type="match status" value="1"/>
</dbReference>
<keyword evidence="8" id="KW-0963">Cytoplasm</keyword>
<keyword evidence="12 22" id="KW-0547">Nucleotide-binding</keyword>
<dbReference type="InterPro" id="IPR018109">
    <property type="entry name" value="Folylpolyglutamate_synth_CS"/>
</dbReference>
<dbReference type="InterPro" id="IPR001645">
    <property type="entry name" value="Folylpolyglutamate_synth"/>
</dbReference>
<dbReference type="Pfam" id="PF08245">
    <property type="entry name" value="Mur_ligase_M"/>
    <property type="match status" value="1"/>
</dbReference>